<protein>
    <submittedName>
        <fullName evidence="2">Uncharacterized protein</fullName>
    </submittedName>
</protein>
<keyword evidence="1" id="KW-0472">Membrane</keyword>
<name>A0A1Y5Z2A5_9BACI</name>
<evidence type="ECO:0000313" key="2">
    <source>
        <dbReference type="EMBL" id="SMD78206.1"/>
    </source>
</evidence>
<dbReference type="Proteomes" id="UP000194439">
    <property type="component" value="Unassembled WGS sequence"/>
</dbReference>
<reference evidence="3" key="1">
    <citation type="submission" date="2017-04" db="EMBL/GenBank/DDBJ databases">
        <authorList>
            <person name="Criscuolo A."/>
        </authorList>
    </citation>
    <scope>NUCLEOTIDE SEQUENCE [LARGE SCALE GENOMIC DNA]</scope>
</reference>
<evidence type="ECO:0000256" key="1">
    <source>
        <dbReference type="SAM" id="Phobius"/>
    </source>
</evidence>
<organism evidence="2 3">
    <name type="scientific">Bacillus mobilis</name>
    <dbReference type="NCBI Taxonomy" id="2026190"/>
    <lineage>
        <taxon>Bacteria</taxon>
        <taxon>Bacillati</taxon>
        <taxon>Bacillota</taxon>
        <taxon>Bacilli</taxon>
        <taxon>Bacillales</taxon>
        <taxon>Bacillaceae</taxon>
        <taxon>Bacillus</taxon>
        <taxon>Bacillus cereus group</taxon>
    </lineage>
</organism>
<feature type="transmembrane region" description="Helical" evidence="1">
    <location>
        <begin position="33"/>
        <end position="51"/>
    </location>
</feature>
<feature type="transmembrane region" description="Helical" evidence="1">
    <location>
        <begin position="63"/>
        <end position="84"/>
    </location>
</feature>
<sequence length="263" mass="29875">MKKLKRKEEFYKKIKIKTLREEIVMIGETFKNLLLSLAGLIVGLSGIYLIIKYSFKLTVEKALPNLIAYASLYLPGVITFGLVGYFSNSWIFGVVMGVIVEAIRFYGLGRILNHISSSLRAMKVKIAIAKANKKANTKNKPLEVIEAAEVNIEKENIVQEQPVIELKKEQKEIIQTEEPEIIDDADDVEDLDEMEGLERVAVLEHVEMVAETKEESIVKNYSPVKRERKQAETTPDTQEIYEQLQLVLVGGDLEKNKEDISFD</sequence>
<gene>
    <name evidence="2" type="ORF">BACERE00185_01000</name>
</gene>
<accession>A0A1Y5Z2A5</accession>
<keyword evidence="1" id="KW-0812">Transmembrane</keyword>
<dbReference type="AlphaFoldDB" id="A0A1Y5Z2A5"/>
<feature type="transmembrane region" description="Helical" evidence="1">
    <location>
        <begin position="90"/>
        <end position="112"/>
    </location>
</feature>
<dbReference type="EMBL" id="FWZD01000033">
    <property type="protein sequence ID" value="SMD78206.1"/>
    <property type="molecule type" value="Genomic_DNA"/>
</dbReference>
<evidence type="ECO:0000313" key="3">
    <source>
        <dbReference type="Proteomes" id="UP000194439"/>
    </source>
</evidence>
<keyword evidence="1" id="KW-1133">Transmembrane helix</keyword>
<proteinExistence type="predicted"/>